<dbReference type="Gene3D" id="2.170.150.80">
    <property type="entry name" value="NAC domain"/>
    <property type="match status" value="1"/>
</dbReference>
<keyword evidence="1" id="KW-0805">Transcription regulation</keyword>
<evidence type="ECO:0000256" key="1">
    <source>
        <dbReference type="ARBA" id="ARBA00023015"/>
    </source>
</evidence>
<dbReference type="PROSITE" id="PS51005">
    <property type="entry name" value="NAC"/>
    <property type="match status" value="1"/>
</dbReference>
<feature type="non-terminal residue" evidence="7">
    <location>
        <position position="1"/>
    </location>
</feature>
<evidence type="ECO:0000259" key="6">
    <source>
        <dbReference type="PROSITE" id="PS51005"/>
    </source>
</evidence>
<gene>
    <name evidence="7" type="primary">NAC078</name>
    <name evidence="7" type="ORF">CR513_62527</name>
</gene>
<dbReference type="AlphaFoldDB" id="A0A371E046"/>
<keyword evidence="2" id="KW-0238">DNA-binding</keyword>
<feature type="domain" description="NAC" evidence="6">
    <location>
        <begin position="4"/>
        <end position="166"/>
    </location>
</feature>
<evidence type="ECO:0000313" key="7">
    <source>
        <dbReference type="EMBL" id="RDX58175.1"/>
    </source>
</evidence>
<evidence type="ECO:0000256" key="3">
    <source>
        <dbReference type="ARBA" id="ARBA00023163"/>
    </source>
</evidence>
<dbReference type="PANTHER" id="PTHR31744">
    <property type="entry name" value="PROTEIN CUP-SHAPED COTYLEDON 2-RELATED"/>
    <property type="match status" value="1"/>
</dbReference>
<keyword evidence="4" id="KW-0539">Nucleus</keyword>
<evidence type="ECO:0000256" key="2">
    <source>
        <dbReference type="ARBA" id="ARBA00023125"/>
    </source>
</evidence>
<protein>
    <submittedName>
        <fullName evidence="7">NAC domain-containing protein 78</fullName>
    </submittedName>
</protein>
<dbReference type="OrthoDB" id="777252at2759"/>
<dbReference type="SUPFAM" id="SSF101941">
    <property type="entry name" value="NAC domain"/>
    <property type="match status" value="1"/>
</dbReference>
<dbReference type="STRING" id="157652.A0A371E046"/>
<accession>A0A371E046</accession>
<sequence>MVRYGPGFRFNPTDEELVMFYLKRQMGRGLGQYDYIAVVDVYKLEPWELPHFSKLKTRDLEWYFFSVLDRKYGNGSRTNRATDKGYWKTTGNDRSVFYGGRTVGKKKTLVYHEGRAPGGKRTNWVMHEYKMLETELARVGAVGKSGTGPKNGAKYGAPLIEKEWDEEEEEKEKEKEVAPLPIAHDGDFNDYMEADDLNSKLDFSDIIRSATFPSSNFHPGECSSHAEHSQVIKDLGPLEGTFGISGPENCQPLDVAEQQVVGENSVKDGDNGELSDILDLLNFPDPPNVMDVVDLYFSADEITPKVGDGSFLEADDLPIVNEGNPTEAEPFGAAMVKEYLALPDDDDDDVYKYISFDSPQIPECENSIPNQGSPFTQKVMVDSIFKNVEGEITLNAVASKHDSEVQGNTNPLVKQAYGWLASIPAAPAHAFEFPAKEIAHGLHPAAQSSNSAHITTGMISITDITFRGNAIDWMMDKNGGFNAVVPTGFSQSDVNSAAAALMPVSGKTAFVLSHGWIFLTGFSVLILSLSFKIGSIIFKVLTDGGFPLFIKLHIITLFKYSTPFLSNLTASEGKTTTVSTT</sequence>
<dbReference type="PANTHER" id="PTHR31744:SF210">
    <property type="entry name" value="NAC DOMAIN-CONTAINING PROTEIN 86-LIKE"/>
    <property type="match status" value="1"/>
</dbReference>
<dbReference type="Proteomes" id="UP000257109">
    <property type="component" value="Unassembled WGS sequence"/>
</dbReference>
<evidence type="ECO:0000313" key="8">
    <source>
        <dbReference type="Proteomes" id="UP000257109"/>
    </source>
</evidence>
<proteinExistence type="predicted"/>
<keyword evidence="3" id="KW-0804">Transcription</keyword>
<keyword evidence="5" id="KW-1133">Transmembrane helix</keyword>
<dbReference type="InterPro" id="IPR003441">
    <property type="entry name" value="NAC-dom"/>
</dbReference>
<comment type="caution">
    <text evidence="7">The sequence shown here is derived from an EMBL/GenBank/DDBJ whole genome shotgun (WGS) entry which is preliminary data.</text>
</comment>
<dbReference type="GO" id="GO:0006355">
    <property type="term" value="P:regulation of DNA-templated transcription"/>
    <property type="evidence" value="ECO:0007669"/>
    <property type="project" value="InterPro"/>
</dbReference>
<evidence type="ECO:0000256" key="5">
    <source>
        <dbReference type="SAM" id="Phobius"/>
    </source>
</evidence>
<name>A0A371E046_MUCPR</name>
<dbReference type="GO" id="GO:0003677">
    <property type="term" value="F:DNA binding"/>
    <property type="evidence" value="ECO:0007669"/>
    <property type="project" value="UniProtKB-KW"/>
</dbReference>
<dbReference type="EMBL" id="QJKJ01017759">
    <property type="protein sequence ID" value="RDX58175.1"/>
    <property type="molecule type" value="Genomic_DNA"/>
</dbReference>
<reference evidence="7" key="1">
    <citation type="submission" date="2018-05" db="EMBL/GenBank/DDBJ databases">
        <title>Draft genome of Mucuna pruriens seed.</title>
        <authorList>
            <person name="Nnadi N.E."/>
            <person name="Vos R."/>
            <person name="Hasami M.H."/>
            <person name="Devisetty U.K."/>
            <person name="Aguiy J.C."/>
        </authorList>
    </citation>
    <scope>NUCLEOTIDE SEQUENCE [LARGE SCALE GENOMIC DNA]</scope>
    <source>
        <strain evidence="7">JCA_2017</strain>
    </source>
</reference>
<keyword evidence="5" id="KW-0472">Membrane</keyword>
<keyword evidence="5" id="KW-0812">Transmembrane</keyword>
<feature type="transmembrane region" description="Helical" evidence="5">
    <location>
        <begin position="509"/>
        <end position="531"/>
    </location>
</feature>
<organism evidence="7 8">
    <name type="scientific">Mucuna pruriens</name>
    <name type="common">Velvet bean</name>
    <name type="synonym">Dolichos pruriens</name>
    <dbReference type="NCBI Taxonomy" id="157652"/>
    <lineage>
        <taxon>Eukaryota</taxon>
        <taxon>Viridiplantae</taxon>
        <taxon>Streptophyta</taxon>
        <taxon>Embryophyta</taxon>
        <taxon>Tracheophyta</taxon>
        <taxon>Spermatophyta</taxon>
        <taxon>Magnoliopsida</taxon>
        <taxon>eudicotyledons</taxon>
        <taxon>Gunneridae</taxon>
        <taxon>Pentapetalae</taxon>
        <taxon>rosids</taxon>
        <taxon>fabids</taxon>
        <taxon>Fabales</taxon>
        <taxon>Fabaceae</taxon>
        <taxon>Papilionoideae</taxon>
        <taxon>50 kb inversion clade</taxon>
        <taxon>NPAAA clade</taxon>
        <taxon>indigoferoid/millettioid clade</taxon>
        <taxon>Phaseoleae</taxon>
        <taxon>Mucuna</taxon>
    </lineage>
</organism>
<dbReference type="InterPro" id="IPR036093">
    <property type="entry name" value="NAC_dom_sf"/>
</dbReference>
<evidence type="ECO:0000256" key="4">
    <source>
        <dbReference type="ARBA" id="ARBA00023242"/>
    </source>
</evidence>
<keyword evidence="8" id="KW-1185">Reference proteome</keyword>
<dbReference type="Pfam" id="PF02365">
    <property type="entry name" value="NAM"/>
    <property type="match status" value="1"/>
</dbReference>